<evidence type="ECO:0000313" key="4">
    <source>
        <dbReference type="EMBL" id="CAA9563090.1"/>
    </source>
</evidence>
<dbReference type="InterPro" id="IPR029021">
    <property type="entry name" value="Prot-tyrosine_phosphatase-like"/>
</dbReference>
<dbReference type="AlphaFoldDB" id="A0A6J4V059"/>
<proteinExistence type="predicted"/>
<dbReference type="FunFam" id="3.90.190.10:FF:000157">
    <property type="entry name" value="Protein-tyrosine phosphatase"/>
    <property type="match status" value="1"/>
</dbReference>
<sequence length="169" mass="18134">MDKHGFYWLIDGALAGCGRPGKWSRRDGDGADLAAATAALDDDLRWLRDRGIGAVLTLTETPLLPGALARHGLAELHLPVDDLTPPDPAQLDAALDFIDERRARGERVAVHCLVGQGRTGTVLAAYLIRGGLPAEVALREIRAVCPNAVGSPSQEAALREFAARRDWLL</sequence>
<dbReference type="PROSITE" id="PS50056">
    <property type="entry name" value="TYR_PHOSPHATASE_2"/>
    <property type="match status" value="1"/>
</dbReference>
<accession>A0A6J4V059</accession>
<dbReference type="InterPro" id="IPR050561">
    <property type="entry name" value="PTP"/>
</dbReference>
<name>A0A6J4V059_9BACT</name>
<dbReference type="InterPro" id="IPR000387">
    <property type="entry name" value="Tyr_Pase_dom"/>
</dbReference>
<dbReference type="PROSITE" id="PS00383">
    <property type="entry name" value="TYR_PHOSPHATASE_1"/>
    <property type="match status" value="1"/>
</dbReference>
<feature type="domain" description="Tyrosine-protein phosphatase" evidence="2">
    <location>
        <begin position="22"/>
        <end position="167"/>
    </location>
</feature>
<organism evidence="4">
    <name type="scientific">uncultured Thermomicrobiales bacterium</name>
    <dbReference type="NCBI Taxonomy" id="1645740"/>
    <lineage>
        <taxon>Bacteria</taxon>
        <taxon>Pseudomonadati</taxon>
        <taxon>Thermomicrobiota</taxon>
        <taxon>Thermomicrobia</taxon>
        <taxon>Thermomicrobiales</taxon>
        <taxon>environmental samples</taxon>
    </lineage>
</organism>
<dbReference type="SUPFAM" id="SSF52799">
    <property type="entry name" value="(Phosphotyrosine protein) phosphatases II"/>
    <property type="match status" value="1"/>
</dbReference>
<reference evidence="4" key="1">
    <citation type="submission" date="2020-02" db="EMBL/GenBank/DDBJ databases">
        <authorList>
            <person name="Meier V. D."/>
        </authorList>
    </citation>
    <scope>NUCLEOTIDE SEQUENCE</scope>
    <source>
        <strain evidence="4">AVDCRST_MAG18</strain>
    </source>
</reference>
<dbReference type="InterPro" id="IPR020422">
    <property type="entry name" value="TYR_PHOSPHATASE_DUAL_dom"/>
</dbReference>
<keyword evidence="1" id="KW-0378">Hydrolase</keyword>
<evidence type="ECO:0000256" key="1">
    <source>
        <dbReference type="ARBA" id="ARBA00022801"/>
    </source>
</evidence>
<evidence type="ECO:0000259" key="3">
    <source>
        <dbReference type="PROSITE" id="PS50056"/>
    </source>
</evidence>
<feature type="domain" description="Tyrosine specific protein phosphatases" evidence="3">
    <location>
        <begin position="89"/>
        <end position="156"/>
    </location>
</feature>
<dbReference type="Gene3D" id="3.90.190.10">
    <property type="entry name" value="Protein tyrosine phosphatase superfamily"/>
    <property type="match status" value="1"/>
</dbReference>
<dbReference type="GO" id="GO:0016787">
    <property type="term" value="F:hydrolase activity"/>
    <property type="evidence" value="ECO:0007669"/>
    <property type="project" value="UniProtKB-KW"/>
</dbReference>
<dbReference type="PROSITE" id="PS50054">
    <property type="entry name" value="TYR_PHOSPHATASE_DUAL"/>
    <property type="match status" value="1"/>
</dbReference>
<dbReference type="SMART" id="SM00195">
    <property type="entry name" value="DSPc"/>
    <property type="match status" value="1"/>
</dbReference>
<dbReference type="Pfam" id="PF22785">
    <property type="entry name" value="Tc-R-P"/>
    <property type="match status" value="1"/>
</dbReference>
<dbReference type="EMBL" id="CADCWN010000096">
    <property type="protein sequence ID" value="CAA9563090.1"/>
    <property type="molecule type" value="Genomic_DNA"/>
</dbReference>
<evidence type="ECO:0000259" key="2">
    <source>
        <dbReference type="PROSITE" id="PS50054"/>
    </source>
</evidence>
<gene>
    <name evidence="4" type="ORF">AVDCRST_MAG18-1256</name>
</gene>
<protein>
    <submittedName>
        <fullName evidence="4">Uncharacterized protein</fullName>
    </submittedName>
</protein>
<dbReference type="InterPro" id="IPR016130">
    <property type="entry name" value="Tyr_Pase_AS"/>
</dbReference>
<dbReference type="PANTHER" id="PTHR23339">
    <property type="entry name" value="TYROSINE SPECIFIC PROTEIN PHOSPHATASE AND DUAL SPECIFICITY PROTEIN PHOSPHATASE"/>
    <property type="match status" value="1"/>
</dbReference>